<comment type="function">
    <text evidence="7">The normal physiological role of the enzyme is unknown, but it is not essential for the viability of yeast cells. Has aminopeptidase activity, shortening substrate peptides sequentially by 1 amino acid. Has bleomycin hydrolase activity, which can protect the cell from the toxic effects of bleomycin. Has homocysteine-thiolactonase activity, protecting the cell against homocysteine toxicity. Acts as a repressor in the GAL4 regulatory system, but this does not require either the peptidase or nucleic acid-binding activities.</text>
</comment>
<dbReference type="Pfam" id="PF03051">
    <property type="entry name" value="Peptidase_C1_2"/>
    <property type="match status" value="1"/>
</dbReference>
<reference evidence="14" key="1">
    <citation type="submission" date="2020-05" db="EMBL/GenBank/DDBJ databases">
        <title>Mycena genomes resolve the evolution of fungal bioluminescence.</title>
        <authorList>
            <person name="Tsai I.J."/>
        </authorList>
    </citation>
    <scope>NUCLEOTIDE SEQUENCE</scope>
    <source>
        <strain evidence="14">160909Yilan</strain>
    </source>
</reference>
<feature type="compositionally biased region" description="Polar residues" evidence="13">
    <location>
        <begin position="1"/>
        <end position="14"/>
    </location>
</feature>
<dbReference type="PROSITE" id="PS00139">
    <property type="entry name" value="THIOL_PROTEASE_CYS"/>
    <property type="match status" value="1"/>
</dbReference>
<comment type="caution">
    <text evidence="14">The sequence shown here is derived from an EMBL/GenBank/DDBJ whole genome shotgun (WGS) entry which is preliminary data.</text>
</comment>
<dbReference type="InterPro" id="IPR004134">
    <property type="entry name" value="Peptidase_C1B"/>
</dbReference>
<keyword evidence="15" id="KW-1185">Reference proteome</keyword>
<organism evidence="14 15">
    <name type="scientific">Mycena sanguinolenta</name>
    <dbReference type="NCBI Taxonomy" id="230812"/>
    <lineage>
        <taxon>Eukaryota</taxon>
        <taxon>Fungi</taxon>
        <taxon>Dikarya</taxon>
        <taxon>Basidiomycota</taxon>
        <taxon>Agaricomycotina</taxon>
        <taxon>Agaricomycetes</taxon>
        <taxon>Agaricomycetidae</taxon>
        <taxon>Agaricales</taxon>
        <taxon>Marasmiineae</taxon>
        <taxon>Mycenaceae</taxon>
        <taxon>Mycena</taxon>
    </lineage>
</organism>
<evidence type="ECO:0000313" key="14">
    <source>
        <dbReference type="EMBL" id="KAF7376050.1"/>
    </source>
</evidence>
<evidence type="ECO:0000256" key="5">
    <source>
        <dbReference type="ARBA" id="ARBA00022801"/>
    </source>
</evidence>
<dbReference type="CDD" id="cd00585">
    <property type="entry name" value="Peptidase_C1B"/>
    <property type="match status" value="1"/>
</dbReference>
<dbReference type="OrthoDB" id="2666448at2759"/>
<evidence type="ECO:0000256" key="6">
    <source>
        <dbReference type="ARBA" id="ARBA00022807"/>
    </source>
</evidence>
<keyword evidence="6" id="KW-0788">Thiol protease</keyword>
<evidence type="ECO:0000256" key="2">
    <source>
        <dbReference type="ARBA" id="ARBA00012465"/>
    </source>
</evidence>
<evidence type="ECO:0000256" key="10">
    <source>
        <dbReference type="ARBA" id="ARBA00031564"/>
    </source>
</evidence>
<protein>
    <recommendedName>
        <fullName evidence="3">Cysteine proteinase 1, mitochondrial</fullName>
        <ecNumber evidence="2">3.4.22.40</ecNumber>
    </recommendedName>
    <alternativeName>
        <fullName evidence="9">Bleomycin hydrolase</fullName>
    </alternativeName>
    <alternativeName>
        <fullName evidence="12">Homocysteine-thiolactonase</fullName>
    </alternativeName>
    <alternativeName>
        <fullName evidence="10">Leucine aminopeptidase 3</fullName>
    </alternativeName>
    <alternativeName>
        <fullName evidence="11">Y3</fullName>
    </alternativeName>
</protein>
<dbReference type="GO" id="GO:0009636">
    <property type="term" value="P:response to toxic substance"/>
    <property type="evidence" value="ECO:0007669"/>
    <property type="project" value="TreeGrafter"/>
</dbReference>
<dbReference type="GO" id="GO:0005737">
    <property type="term" value="C:cytoplasm"/>
    <property type="evidence" value="ECO:0007669"/>
    <property type="project" value="TreeGrafter"/>
</dbReference>
<comment type="subunit">
    <text evidence="8">Homohexamer. Binds to nucleic acids. Binds single-stranded DNA and RNA with higher affinity than double-stranded DNA.</text>
</comment>
<dbReference type="GO" id="GO:0004197">
    <property type="term" value="F:cysteine-type endopeptidase activity"/>
    <property type="evidence" value="ECO:0007669"/>
    <property type="project" value="UniProtKB-EC"/>
</dbReference>
<dbReference type="GO" id="GO:0043418">
    <property type="term" value="P:homocysteine catabolic process"/>
    <property type="evidence" value="ECO:0007669"/>
    <property type="project" value="TreeGrafter"/>
</dbReference>
<proteinExistence type="predicted"/>
<dbReference type="Proteomes" id="UP000623467">
    <property type="component" value="Unassembled WGS sequence"/>
</dbReference>
<dbReference type="EC" id="3.4.22.40" evidence="2"/>
<evidence type="ECO:0000256" key="1">
    <source>
        <dbReference type="ARBA" id="ARBA00000423"/>
    </source>
</evidence>
<feature type="region of interest" description="Disordered" evidence="13">
    <location>
        <begin position="1"/>
        <end position="21"/>
    </location>
</feature>
<dbReference type="PANTHER" id="PTHR10363">
    <property type="entry name" value="BLEOMYCIN HYDROLASE"/>
    <property type="match status" value="1"/>
</dbReference>
<dbReference type="PANTHER" id="PTHR10363:SF2">
    <property type="entry name" value="BLEOMYCIN HYDROLASE"/>
    <property type="match status" value="1"/>
</dbReference>
<evidence type="ECO:0000256" key="4">
    <source>
        <dbReference type="ARBA" id="ARBA00022670"/>
    </source>
</evidence>
<dbReference type="GO" id="GO:0006508">
    <property type="term" value="P:proteolysis"/>
    <property type="evidence" value="ECO:0007669"/>
    <property type="project" value="UniProtKB-KW"/>
</dbReference>
<dbReference type="Gene3D" id="3.90.70.10">
    <property type="entry name" value="Cysteine proteinases"/>
    <property type="match status" value="1"/>
</dbReference>
<evidence type="ECO:0000256" key="12">
    <source>
        <dbReference type="ARBA" id="ARBA00032353"/>
    </source>
</evidence>
<name>A0A8H6ZBK2_9AGAR</name>
<dbReference type="GO" id="GO:0070005">
    <property type="term" value="F:cysteine-type aminopeptidase activity"/>
    <property type="evidence" value="ECO:0007669"/>
    <property type="project" value="InterPro"/>
</dbReference>
<keyword evidence="4" id="KW-0645">Protease</keyword>
<sequence>MGSAPSTARPSNTSDPEKQRSFTDTTTFLAALAISPVSPDGSLSLSNIASWESDIASKPKAQLARTILAHSDISTALTTRSALISDIHVFNTQIDFKTGPITSQKSSGRCWLFASTNVFRYEIMKKLKLDDFQLSQSYFFLWDKLNKSNYFLETFIELAEVPLDNRDLDFLSKDLINDGGQWDMVVNLVQNYGLVPLSVYPESTHSSLSAPLNALLKTKLREDALILRRAYANLRAQSFSHEAITRALRLKKEELMKEIYTIMTATLGVPPSPDKKFTWDYYDADGKPGSWEGTPKEFFNAFVSKPYSPIDSFSLINDPRNDYSKLYTVDKLGNVFGGRPVLYVNTEIANMKAMVVKMIKAGIPVFFGCDVGKFSSRTAGILDPALFEYENAFDITLGLTKAERLQVNESAMTHAMVISAVHLDADGNPIRFKVENSWGPDAGDRGYFVMSSAWFDEFVYQVVVPRALAPKDLVKVFDAGNPVEYRNAFLIVTASPPHRTINLLRIFAIDPNSSRTSRIWKWKIRERVEVSVASQLRDQDWLRTGHDHRANLSPSKHFFIYPALSSFFHSHSLLPASPMSERTKPGFSISFWGMVTGVMVALKLKEGWDDCEYPVFAATKNINELTDKQLSTEEEEGRIALPDNEPPTYRDAEANNEEAISLLDTGIVRPKRKRTQCCVCCGINCGLFWKAFGIVVAIFAAWNAFKLIRWAITPSPTGLEDMPTYSTSLGCVSAQYTYGATPTSFNVPLGPENDHSFDVRGGAVGTITVLEGAPSATKVTYEVTVRSDDEALLDHLILDHPQDQDGEVSKSKLLIVTPHPDEGKCIRYDVKMYVPPTLKKLNLGSHTISHVQFDPDSQIQLDDLYVTLFSPKRQNMILPHNNLRSHKMQLEVFEGWIVGDVSIESQTKITTQRGRGVMNVRVHPTEAADPASPEVATLRTTSGSGRTDIFYVNHDHHVHRPISSTHLSSMNADMYLTYRDAQYSGQIELAANSYAATNMQKYGALDEKPEGPWTHWVGDQQGKDQLSVKTRGWAGVYF</sequence>
<evidence type="ECO:0000256" key="8">
    <source>
        <dbReference type="ARBA" id="ARBA00026080"/>
    </source>
</evidence>
<evidence type="ECO:0000256" key="7">
    <source>
        <dbReference type="ARBA" id="ARBA00025347"/>
    </source>
</evidence>
<gene>
    <name evidence="14" type="ORF">MSAN_00019800</name>
</gene>
<evidence type="ECO:0000256" key="3">
    <source>
        <dbReference type="ARBA" id="ARBA00016900"/>
    </source>
</evidence>
<dbReference type="EMBL" id="JACAZH010000001">
    <property type="protein sequence ID" value="KAF7376050.1"/>
    <property type="molecule type" value="Genomic_DNA"/>
</dbReference>
<dbReference type="InterPro" id="IPR038765">
    <property type="entry name" value="Papain-like_cys_pep_sf"/>
</dbReference>
<evidence type="ECO:0000256" key="11">
    <source>
        <dbReference type="ARBA" id="ARBA00031859"/>
    </source>
</evidence>
<keyword evidence="5" id="KW-0378">Hydrolase</keyword>
<evidence type="ECO:0000256" key="9">
    <source>
        <dbReference type="ARBA" id="ARBA00030627"/>
    </source>
</evidence>
<evidence type="ECO:0000313" key="15">
    <source>
        <dbReference type="Proteomes" id="UP000623467"/>
    </source>
</evidence>
<accession>A0A8H6ZBK2</accession>
<dbReference type="SUPFAM" id="SSF54001">
    <property type="entry name" value="Cysteine proteinases"/>
    <property type="match status" value="1"/>
</dbReference>
<evidence type="ECO:0000256" key="13">
    <source>
        <dbReference type="SAM" id="MobiDB-lite"/>
    </source>
</evidence>
<comment type="catalytic activity">
    <reaction evidence="1">
        <text>Inactivates bleomycin B2 (a cytotoxic glycometallopeptide) by hydrolysis of a carboxyamide bond of beta-aminoalanine, but also shows general aminopeptidase activity. The specificity varies somewhat with source, but amino acid arylamides of Met, Leu and Ala are preferred.</text>
        <dbReference type="EC" id="3.4.22.40"/>
    </reaction>
</comment>
<dbReference type="InterPro" id="IPR000169">
    <property type="entry name" value="Pept_cys_AS"/>
</dbReference>
<dbReference type="AlphaFoldDB" id="A0A8H6ZBK2"/>